<feature type="domain" description="Bulb-type lectin" evidence="22">
    <location>
        <begin position="28"/>
        <end position="148"/>
    </location>
</feature>
<gene>
    <name evidence="24" type="ORF">CASFOL_036707</name>
</gene>
<feature type="chain" id="PRO_5044894994" description="Receptor-like serine/threonine-protein kinase" evidence="20">
    <location>
        <begin position="28"/>
        <end position="831"/>
    </location>
</feature>
<keyword evidence="25" id="KW-1185">Reference proteome</keyword>
<evidence type="ECO:0000256" key="2">
    <source>
        <dbReference type="ARBA" id="ARBA00022475"/>
    </source>
</evidence>
<comment type="subcellular location">
    <subcellularLocation>
        <location evidence="1">Cell membrane</location>
        <topology evidence="1">Single-pass type I membrane protein</topology>
    </subcellularLocation>
</comment>
<dbReference type="AlphaFoldDB" id="A0ABD3BPE4"/>
<dbReference type="CDD" id="cd01098">
    <property type="entry name" value="PAN_AP_plant"/>
    <property type="match status" value="1"/>
</dbReference>
<feature type="domain" description="Apple" evidence="23">
    <location>
        <begin position="335"/>
        <end position="422"/>
    </location>
</feature>
<keyword evidence="5 19" id="KW-0812">Transmembrane</keyword>
<dbReference type="InterPro" id="IPR036426">
    <property type="entry name" value="Bulb-type_lectin_dom_sf"/>
</dbReference>
<comment type="catalytic activity">
    <reaction evidence="17 18">
        <text>L-seryl-[protein] + ATP = O-phospho-L-seryl-[protein] + ADP + H(+)</text>
        <dbReference type="Rhea" id="RHEA:17989"/>
        <dbReference type="Rhea" id="RHEA-COMP:9863"/>
        <dbReference type="Rhea" id="RHEA-COMP:11604"/>
        <dbReference type="ChEBI" id="CHEBI:15378"/>
        <dbReference type="ChEBI" id="CHEBI:29999"/>
        <dbReference type="ChEBI" id="CHEBI:30616"/>
        <dbReference type="ChEBI" id="CHEBI:83421"/>
        <dbReference type="ChEBI" id="CHEBI:456216"/>
        <dbReference type="EC" id="2.7.11.1"/>
    </reaction>
</comment>
<dbReference type="Gene3D" id="1.10.510.10">
    <property type="entry name" value="Transferase(Phosphotransferase) domain 1"/>
    <property type="match status" value="1"/>
</dbReference>
<comment type="caution">
    <text evidence="24">The sequence shown here is derived from an EMBL/GenBank/DDBJ whole genome shotgun (WGS) entry which is preliminary data.</text>
</comment>
<name>A0ABD3BPE4_9LAMI</name>
<dbReference type="InterPro" id="IPR000858">
    <property type="entry name" value="S_locus_glycoprot_dom"/>
</dbReference>
<evidence type="ECO:0000256" key="14">
    <source>
        <dbReference type="ARBA" id="ARBA00023170"/>
    </source>
</evidence>
<dbReference type="SMART" id="SM00220">
    <property type="entry name" value="S_TKc"/>
    <property type="match status" value="1"/>
</dbReference>
<evidence type="ECO:0000256" key="13">
    <source>
        <dbReference type="ARBA" id="ARBA00023157"/>
    </source>
</evidence>
<keyword evidence="8 18" id="KW-0547">Nucleotide-binding</keyword>
<dbReference type="PROSITE" id="PS00108">
    <property type="entry name" value="PROTEIN_KINASE_ST"/>
    <property type="match status" value="1"/>
</dbReference>
<feature type="transmembrane region" description="Helical" evidence="19">
    <location>
        <begin position="437"/>
        <end position="458"/>
    </location>
</feature>
<comment type="catalytic activity">
    <reaction evidence="16 18">
        <text>L-threonyl-[protein] + ATP = O-phospho-L-threonyl-[protein] + ADP + H(+)</text>
        <dbReference type="Rhea" id="RHEA:46608"/>
        <dbReference type="Rhea" id="RHEA-COMP:11060"/>
        <dbReference type="Rhea" id="RHEA-COMP:11605"/>
        <dbReference type="ChEBI" id="CHEBI:15378"/>
        <dbReference type="ChEBI" id="CHEBI:30013"/>
        <dbReference type="ChEBI" id="CHEBI:30616"/>
        <dbReference type="ChEBI" id="CHEBI:61977"/>
        <dbReference type="ChEBI" id="CHEBI:456216"/>
        <dbReference type="EC" id="2.7.11.1"/>
    </reaction>
</comment>
<keyword evidence="11 19" id="KW-1133">Transmembrane helix</keyword>
<dbReference type="PROSITE" id="PS50927">
    <property type="entry name" value="BULB_LECTIN"/>
    <property type="match status" value="1"/>
</dbReference>
<dbReference type="Proteomes" id="UP001632038">
    <property type="component" value="Unassembled WGS sequence"/>
</dbReference>
<evidence type="ECO:0000256" key="4">
    <source>
        <dbReference type="ARBA" id="ARBA00022679"/>
    </source>
</evidence>
<dbReference type="PANTHER" id="PTHR27002">
    <property type="entry name" value="RECEPTOR-LIKE SERINE/THREONINE-PROTEIN KINASE SD1-8"/>
    <property type="match status" value="1"/>
</dbReference>
<evidence type="ECO:0000256" key="17">
    <source>
        <dbReference type="ARBA" id="ARBA00048679"/>
    </source>
</evidence>
<dbReference type="GO" id="GO:0004674">
    <property type="term" value="F:protein serine/threonine kinase activity"/>
    <property type="evidence" value="ECO:0007669"/>
    <property type="project" value="UniProtKB-KW"/>
</dbReference>
<dbReference type="GO" id="GO:0005524">
    <property type="term" value="F:ATP binding"/>
    <property type="evidence" value="ECO:0007669"/>
    <property type="project" value="UniProtKB-KW"/>
</dbReference>
<accession>A0ABD3BPE4</accession>
<dbReference type="SUPFAM" id="SSF56112">
    <property type="entry name" value="Protein kinase-like (PK-like)"/>
    <property type="match status" value="1"/>
</dbReference>
<evidence type="ECO:0000256" key="19">
    <source>
        <dbReference type="SAM" id="Phobius"/>
    </source>
</evidence>
<dbReference type="InterPro" id="IPR008271">
    <property type="entry name" value="Ser/Thr_kinase_AS"/>
</dbReference>
<dbReference type="Pfam" id="PF08276">
    <property type="entry name" value="PAN_2"/>
    <property type="match status" value="1"/>
</dbReference>
<keyword evidence="7" id="KW-0430">Lectin</keyword>
<evidence type="ECO:0000259" key="23">
    <source>
        <dbReference type="PROSITE" id="PS50948"/>
    </source>
</evidence>
<evidence type="ECO:0000256" key="9">
    <source>
        <dbReference type="ARBA" id="ARBA00022777"/>
    </source>
</evidence>
<evidence type="ECO:0000256" key="10">
    <source>
        <dbReference type="ARBA" id="ARBA00022840"/>
    </source>
</evidence>
<evidence type="ECO:0000256" key="20">
    <source>
        <dbReference type="SAM" id="SignalP"/>
    </source>
</evidence>
<keyword evidence="10 18" id="KW-0067">ATP-binding</keyword>
<evidence type="ECO:0000256" key="5">
    <source>
        <dbReference type="ARBA" id="ARBA00022692"/>
    </source>
</evidence>
<keyword evidence="15" id="KW-0325">Glycoprotein</keyword>
<evidence type="ECO:0000313" key="24">
    <source>
        <dbReference type="EMBL" id="KAL3619137.1"/>
    </source>
</evidence>
<dbReference type="Pfam" id="PF00954">
    <property type="entry name" value="S_locus_glycop"/>
    <property type="match status" value="1"/>
</dbReference>
<keyword evidence="3 18" id="KW-0723">Serine/threonine-protein kinase</keyword>
<keyword evidence="12 19" id="KW-0472">Membrane</keyword>
<feature type="signal peptide" evidence="20">
    <location>
        <begin position="1"/>
        <end position="27"/>
    </location>
</feature>
<dbReference type="SMART" id="SM00473">
    <property type="entry name" value="PAN_AP"/>
    <property type="match status" value="1"/>
</dbReference>
<dbReference type="EMBL" id="JAVIJP010000069">
    <property type="protein sequence ID" value="KAL3619137.1"/>
    <property type="molecule type" value="Genomic_DNA"/>
</dbReference>
<keyword evidence="4 18" id="KW-0808">Transferase</keyword>
<dbReference type="PANTHER" id="PTHR27002:SF812">
    <property type="entry name" value="RECEPTOR-LIKE SERINE_THREONINE-PROTEIN KINASE"/>
    <property type="match status" value="1"/>
</dbReference>
<keyword evidence="6 20" id="KW-0732">Signal</keyword>
<dbReference type="GO" id="GO:0005886">
    <property type="term" value="C:plasma membrane"/>
    <property type="evidence" value="ECO:0007669"/>
    <property type="project" value="UniProtKB-SubCell"/>
</dbReference>
<keyword evidence="13" id="KW-1015">Disulfide bond</keyword>
<feature type="domain" description="Protein kinase" evidence="21">
    <location>
        <begin position="517"/>
        <end position="801"/>
    </location>
</feature>
<dbReference type="InterPro" id="IPR003609">
    <property type="entry name" value="Pan_app"/>
</dbReference>
<dbReference type="CDD" id="cd14066">
    <property type="entry name" value="STKc_IRAK"/>
    <property type="match status" value="1"/>
</dbReference>
<keyword evidence="2" id="KW-1003">Cell membrane</keyword>
<evidence type="ECO:0000256" key="11">
    <source>
        <dbReference type="ARBA" id="ARBA00022989"/>
    </source>
</evidence>
<keyword evidence="9 18" id="KW-0418">Kinase</keyword>
<dbReference type="Gene3D" id="2.90.10.10">
    <property type="entry name" value="Bulb-type lectin domain"/>
    <property type="match status" value="1"/>
</dbReference>
<evidence type="ECO:0000256" key="15">
    <source>
        <dbReference type="ARBA" id="ARBA00023180"/>
    </source>
</evidence>
<comment type="similarity">
    <text evidence="18">Belongs to the protein kinase superfamily. Ser/Thr protein kinase family.</text>
</comment>
<sequence>MLITTKLSNLCILITALFLLKEEKVCGVDTLSRGQSLTPTQTLISKADIFELGFFTPNKNTYLGIWYKDFPEKTIVWVANRQSPLLSTSSNSRISISPNGDLELSDDLHTFWSTHTNSAHTTPEAVLLDNGNLVLRDASEPSNIFWQSFDHPTDTWLPGQSIGLSRINGQKKSLVSWQNRDDPSPGMFSLEVSRVHETRELFMMWNYSRIYWKSGAWNGAVFGSVPELSYFLSFDFVDNENESYYSYSVLNNDVFSRLTTNTMGQLEQLTSLKTIRSWSPTHSQPKFRSKVLGLCGKFGFLRDDPLTPECMCLRGFNRSSHDWSRGCSRTTPLWCRNSNNLSGKKGKEDGFLEIGGMKLHSEAIIANDDAKSGKGCELACLESCSCTAYAFGESGCSVWEGDLFGLENVSVNNEQRFYLRLASTELPKGKKQKILEVIVGVLVPSVVLVSGGVLGCFYTRRRKQKEKKEPGEDILSFDFEYSVRPNEEVTMLRKRNNMDFDLPIFSYASVCAATNTFSPENKLGEGGFGPVYKGKLMNGQEIALKRLSKKSGQGIEEFRNEIVLIAKLQHRNLVRLLGCCIDTNESILIYEYMPNKSLDFFLFDSNKQELLDWNTRVRIVEGIAQGLLYLHEYSRLKIIHRDLKASNILLDDEMNPKISDFGMARIFGGNDSRTHTNRIVGTYGYMAPEYAMQGLFSIKSDVFSFGVLVLEIVSGKKNTGFYNTHSLNLLGHAWELWISGRGMELMDPAVGTPAVATVVRYVNLGLLCVQENPNDRPNMSSVISMLGNEIAPLPAPKQPAFSITKHIINSASSEIINCSVNGLTESMIQPR</sequence>
<organism evidence="24 25">
    <name type="scientific">Castilleja foliolosa</name>
    <dbReference type="NCBI Taxonomy" id="1961234"/>
    <lineage>
        <taxon>Eukaryota</taxon>
        <taxon>Viridiplantae</taxon>
        <taxon>Streptophyta</taxon>
        <taxon>Embryophyta</taxon>
        <taxon>Tracheophyta</taxon>
        <taxon>Spermatophyta</taxon>
        <taxon>Magnoliopsida</taxon>
        <taxon>eudicotyledons</taxon>
        <taxon>Gunneridae</taxon>
        <taxon>Pentapetalae</taxon>
        <taxon>asterids</taxon>
        <taxon>lamiids</taxon>
        <taxon>Lamiales</taxon>
        <taxon>Orobanchaceae</taxon>
        <taxon>Pedicularideae</taxon>
        <taxon>Castillejinae</taxon>
        <taxon>Castilleja</taxon>
    </lineage>
</organism>
<dbReference type="SMART" id="SM00108">
    <property type="entry name" value="B_lectin"/>
    <property type="match status" value="1"/>
</dbReference>
<evidence type="ECO:0000256" key="3">
    <source>
        <dbReference type="ARBA" id="ARBA00022527"/>
    </source>
</evidence>
<dbReference type="PROSITE" id="PS50011">
    <property type="entry name" value="PROTEIN_KINASE_DOM"/>
    <property type="match status" value="1"/>
</dbReference>
<evidence type="ECO:0000256" key="1">
    <source>
        <dbReference type="ARBA" id="ARBA00004251"/>
    </source>
</evidence>
<dbReference type="InterPro" id="IPR001480">
    <property type="entry name" value="Bulb-type_lectin_dom"/>
</dbReference>
<dbReference type="GO" id="GO:0030246">
    <property type="term" value="F:carbohydrate binding"/>
    <property type="evidence" value="ECO:0007669"/>
    <property type="project" value="UniProtKB-KW"/>
</dbReference>
<dbReference type="EC" id="2.7.11.1" evidence="18"/>
<dbReference type="InterPro" id="IPR000719">
    <property type="entry name" value="Prot_kinase_dom"/>
</dbReference>
<dbReference type="FunFam" id="3.30.200.20:FF:000330">
    <property type="entry name" value="G-type lectin S-receptor-like serine/threonine-protein kinase At4g03230"/>
    <property type="match status" value="1"/>
</dbReference>
<dbReference type="SUPFAM" id="SSF51110">
    <property type="entry name" value="alpha-D-mannose-specific plant lectins"/>
    <property type="match status" value="1"/>
</dbReference>
<evidence type="ECO:0000256" key="7">
    <source>
        <dbReference type="ARBA" id="ARBA00022734"/>
    </source>
</evidence>
<dbReference type="InterPro" id="IPR001245">
    <property type="entry name" value="Ser-Thr/Tyr_kinase_cat_dom"/>
</dbReference>
<evidence type="ECO:0000256" key="12">
    <source>
        <dbReference type="ARBA" id="ARBA00023136"/>
    </source>
</evidence>
<evidence type="ECO:0000259" key="21">
    <source>
        <dbReference type="PROSITE" id="PS50011"/>
    </source>
</evidence>
<dbReference type="Pfam" id="PF11883">
    <property type="entry name" value="DUF3403"/>
    <property type="match status" value="1"/>
</dbReference>
<evidence type="ECO:0000256" key="18">
    <source>
        <dbReference type="PIRNR" id="PIRNR000641"/>
    </source>
</evidence>
<dbReference type="InterPro" id="IPR011009">
    <property type="entry name" value="Kinase-like_dom_sf"/>
</dbReference>
<dbReference type="PROSITE" id="PS50948">
    <property type="entry name" value="PAN"/>
    <property type="match status" value="1"/>
</dbReference>
<reference evidence="25" key="1">
    <citation type="journal article" date="2024" name="IScience">
        <title>Strigolactones Initiate the Formation of Haustorium-like Structures in Castilleja.</title>
        <authorList>
            <person name="Buerger M."/>
            <person name="Peterson D."/>
            <person name="Chory J."/>
        </authorList>
    </citation>
    <scope>NUCLEOTIDE SEQUENCE [LARGE SCALE GENOMIC DNA]</scope>
</reference>
<dbReference type="Pfam" id="PF01453">
    <property type="entry name" value="B_lectin"/>
    <property type="match status" value="1"/>
</dbReference>
<dbReference type="Gene3D" id="3.30.200.20">
    <property type="entry name" value="Phosphorylase Kinase, domain 1"/>
    <property type="match status" value="1"/>
</dbReference>
<evidence type="ECO:0000259" key="22">
    <source>
        <dbReference type="PROSITE" id="PS50927"/>
    </source>
</evidence>
<dbReference type="FunFam" id="1.10.510.10:FF:000060">
    <property type="entry name" value="G-type lectin S-receptor-like serine/threonine-protein kinase"/>
    <property type="match status" value="1"/>
</dbReference>
<dbReference type="InterPro" id="IPR024171">
    <property type="entry name" value="SRK-like_kinase"/>
</dbReference>
<dbReference type="InterPro" id="IPR021820">
    <property type="entry name" value="S-locus_recpt_kinase_C"/>
</dbReference>
<protein>
    <recommendedName>
        <fullName evidence="18">Receptor-like serine/threonine-protein kinase</fullName>
        <ecNumber evidence="18">2.7.11.1</ecNumber>
    </recommendedName>
</protein>
<proteinExistence type="inferred from homology"/>
<keyword evidence="14" id="KW-0675">Receptor</keyword>
<evidence type="ECO:0000256" key="16">
    <source>
        <dbReference type="ARBA" id="ARBA00047899"/>
    </source>
</evidence>
<dbReference type="Pfam" id="PF07714">
    <property type="entry name" value="PK_Tyr_Ser-Thr"/>
    <property type="match status" value="1"/>
</dbReference>
<dbReference type="CDD" id="cd00028">
    <property type="entry name" value="B_lectin"/>
    <property type="match status" value="1"/>
</dbReference>
<evidence type="ECO:0000256" key="6">
    <source>
        <dbReference type="ARBA" id="ARBA00022729"/>
    </source>
</evidence>
<evidence type="ECO:0000256" key="8">
    <source>
        <dbReference type="ARBA" id="ARBA00022741"/>
    </source>
</evidence>
<evidence type="ECO:0000313" key="25">
    <source>
        <dbReference type="Proteomes" id="UP001632038"/>
    </source>
</evidence>
<dbReference type="PIRSF" id="PIRSF000641">
    <property type="entry name" value="SRK"/>
    <property type="match status" value="1"/>
</dbReference>